<gene>
    <name evidence="2" type="ORF">DXG03_001347</name>
</gene>
<organism evidence="2 3">
    <name type="scientific">Asterophora parasitica</name>
    <dbReference type="NCBI Taxonomy" id="117018"/>
    <lineage>
        <taxon>Eukaryota</taxon>
        <taxon>Fungi</taxon>
        <taxon>Dikarya</taxon>
        <taxon>Basidiomycota</taxon>
        <taxon>Agaricomycotina</taxon>
        <taxon>Agaricomycetes</taxon>
        <taxon>Agaricomycetidae</taxon>
        <taxon>Agaricales</taxon>
        <taxon>Tricholomatineae</taxon>
        <taxon>Lyophyllaceae</taxon>
        <taxon>Asterophora</taxon>
    </lineage>
</organism>
<feature type="compositionally biased region" description="Pro residues" evidence="1">
    <location>
        <begin position="286"/>
        <end position="295"/>
    </location>
</feature>
<feature type="compositionally biased region" description="Polar residues" evidence="1">
    <location>
        <begin position="74"/>
        <end position="87"/>
    </location>
</feature>
<keyword evidence="3" id="KW-1185">Reference proteome</keyword>
<feature type="region of interest" description="Disordered" evidence="1">
    <location>
        <begin position="1"/>
        <end position="26"/>
    </location>
</feature>
<name>A0A9P7FWV5_9AGAR</name>
<dbReference type="AlphaFoldDB" id="A0A9P7FWV5"/>
<reference evidence="2" key="2">
    <citation type="submission" date="2021-10" db="EMBL/GenBank/DDBJ databases">
        <title>Phylogenomics reveals ancestral predisposition of the termite-cultivated fungus Termitomyces towards a domesticated lifestyle.</title>
        <authorList>
            <person name="Auxier B."/>
            <person name="Grum-Grzhimaylo A."/>
            <person name="Cardenas M.E."/>
            <person name="Lodge J.D."/>
            <person name="Laessoe T."/>
            <person name="Pedersen O."/>
            <person name="Smith M.E."/>
            <person name="Kuyper T.W."/>
            <person name="Franco-Molano E.A."/>
            <person name="Baroni T.J."/>
            <person name="Aanen D.K."/>
        </authorList>
    </citation>
    <scope>NUCLEOTIDE SEQUENCE</scope>
    <source>
        <strain evidence="2">AP01</strain>
        <tissue evidence="2">Mycelium</tissue>
    </source>
</reference>
<feature type="compositionally biased region" description="Low complexity" evidence="1">
    <location>
        <begin position="88"/>
        <end position="103"/>
    </location>
</feature>
<feature type="compositionally biased region" description="Low complexity" evidence="1">
    <location>
        <begin position="111"/>
        <end position="126"/>
    </location>
</feature>
<dbReference type="EMBL" id="JABCKV010001271">
    <property type="protein sequence ID" value="KAG5640067.1"/>
    <property type="molecule type" value="Genomic_DNA"/>
</dbReference>
<sequence length="344" mass="38344">AAVHAAESTQQPNGVKKRRASATEYTMDVSMADLVKLYLKLRTEMDKLAESNERMEEEIRELKSQKGTLPPPTETITLDDSMSANHGPSSPSSTPSSSSSQTTAPMILTKSATPASPSKPAPISAPLESPSDLERSLVIARLPIDRSLSSVQQVQADYDQVVSMSALIGYPVLPTAVYRMPIKDPDCRYSRLVKVLMPTKSHARFFLQHWKRLDGHPHFGDVFVRASVADPKERKKTPPSKWNRPLPRLQYSQTRPDHAPASAPSHPINRRKRLDSLMSIRTNPPDRAPVPPPPRSHYKNAYDRQSHTPHFTPSYPMHPQYTSPSTHHIPSYGVPPMYAPSGNW</sequence>
<protein>
    <submittedName>
        <fullName evidence="2">Uncharacterized protein</fullName>
    </submittedName>
</protein>
<comment type="caution">
    <text evidence="2">The sequence shown here is derived from an EMBL/GenBank/DDBJ whole genome shotgun (WGS) entry which is preliminary data.</text>
</comment>
<reference evidence="2" key="1">
    <citation type="submission" date="2020-07" db="EMBL/GenBank/DDBJ databases">
        <authorList>
            <person name="Nieuwenhuis M."/>
            <person name="Van De Peppel L.J.J."/>
        </authorList>
    </citation>
    <scope>NUCLEOTIDE SEQUENCE</scope>
    <source>
        <strain evidence="2">AP01</strain>
        <tissue evidence="2">Mycelium</tissue>
    </source>
</reference>
<proteinExistence type="predicted"/>
<accession>A0A9P7FWV5</accession>
<dbReference type="Proteomes" id="UP000775547">
    <property type="component" value="Unassembled WGS sequence"/>
</dbReference>
<evidence type="ECO:0000313" key="2">
    <source>
        <dbReference type="EMBL" id="KAG5640067.1"/>
    </source>
</evidence>
<evidence type="ECO:0000256" key="1">
    <source>
        <dbReference type="SAM" id="MobiDB-lite"/>
    </source>
</evidence>
<feature type="region of interest" description="Disordered" evidence="1">
    <location>
        <begin position="111"/>
        <end position="130"/>
    </location>
</feature>
<feature type="region of interest" description="Disordered" evidence="1">
    <location>
        <begin position="49"/>
        <end position="103"/>
    </location>
</feature>
<feature type="non-terminal residue" evidence="2">
    <location>
        <position position="1"/>
    </location>
</feature>
<evidence type="ECO:0000313" key="3">
    <source>
        <dbReference type="Proteomes" id="UP000775547"/>
    </source>
</evidence>
<feature type="region of interest" description="Disordered" evidence="1">
    <location>
        <begin position="230"/>
        <end position="328"/>
    </location>
</feature>